<sequence>MPDVYERKNEFIQVESVMIFKCELYSKNLLTIDLYAGIL</sequence>
<reference evidence="1" key="1">
    <citation type="submission" date="2021-11" db="EMBL/GenBank/DDBJ databases">
        <authorList>
            <person name="Bulgarelli D."/>
        </authorList>
    </citation>
    <scope>NUCLEOTIDE SEQUENCE</scope>
    <source>
        <strain evidence="1">Bi133</strain>
    </source>
</reference>
<organism evidence="1 2">
    <name type="scientific">Peribacillus simplex</name>
    <dbReference type="NCBI Taxonomy" id="1478"/>
    <lineage>
        <taxon>Bacteria</taxon>
        <taxon>Bacillati</taxon>
        <taxon>Bacillota</taxon>
        <taxon>Bacilli</taxon>
        <taxon>Bacillales</taxon>
        <taxon>Bacillaceae</taxon>
        <taxon>Peribacillus</taxon>
    </lineage>
</organism>
<evidence type="ECO:0000313" key="1">
    <source>
        <dbReference type="EMBL" id="CAH0202883.1"/>
    </source>
</evidence>
<dbReference type="EMBL" id="CAKKMG010000019">
    <property type="protein sequence ID" value="CAH0202883.1"/>
    <property type="molecule type" value="Genomic_DNA"/>
</dbReference>
<name>A0A9W4KUM7_9BACI</name>
<dbReference type="AlphaFoldDB" id="A0A9W4KUM7"/>
<accession>A0A9W4KUM7</accession>
<dbReference type="Proteomes" id="UP000789326">
    <property type="component" value="Unassembled WGS sequence"/>
</dbReference>
<comment type="caution">
    <text evidence="1">The sequence shown here is derived from an EMBL/GenBank/DDBJ whole genome shotgun (WGS) entry which is preliminary data.</text>
</comment>
<protein>
    <submittedName>
        <fullName evidence="1">Uncharacterized protein</fullName>
    </submittedName>
</protein>
<evidence type="ECO:0000313" key="2">
    <source>
        <dbReference type="Proteomes" id="UP000789326"/>
    </source>
</evidence>
<proteinExistence type="predicted"/>
<gene>
    <name evidence="1" type="ORF">SRABI133_01968</name>
</gene>